<reference evidence="2 3" key="1">
    <citation type="submission" date="2019-02" db="EMBL/GenBank/DDBJ databases">
        <title>Halonotius sp. a new haloqrchaeon isolated from saline water.</title>
        <authorList>
            <person name="Duran-Viseras A."/>
            <person name="Sanchez-Porro C."/>
            <person name="Ventosa A."/>
        </authorList>
    </citation>
    <scope>NUCLEOTIDE SEQUENCE [LARGE SCALE GENOMIC DNA]</scope>
    <source>
        <strain evidence="2 3">F9-27</strain>
    </source>
</reference>
<dbReference type="AlphaFoldDB" id="A0A544QR49"/>
<protein>
    <submittedName>
        <fullName evidence="2">Uncharacterized protein</fullName>
    </submittedName>
</protein>
<comment type="caution">
    <text evidence="2">The sequence shown here is derived from an EMBL/GenBank/DDBJ whole genome shotgun (WGS) entry which is preliminary data.</text>
</comment>
<keyword evidence="3" id="KW-1185">Reference proteome</keyword>
<feature type="region of interest" description="Disordered" evidence="1">
    <location>
        <begin position="247"/>
        <end position="270"/>
    </location>
</feature>
<feature type="region of interest" description="Disordered" evidence="1">
    <location>
        <begin position="181"/>
        <end position="202"/>
    </location>
</feature>
<dbReference type="Proteomes" id="UP000315385">
    <property type="component" value="Unassembled WGS sequence"/>
</dbReference>
<dbReference type="OrthoDB" id="342312at2157"/>
<dbReference type="EMBL" id="SESI01000001">
    <property type="protein sequence ID" value="TQQ81912.1"/>
    <property type="molecule type" value="Genomic_DNA"/>
</dbReference>
<evidence type="ECO:0000256" key="1">
    <source>
        <dbReference type="SAM" id="MobiDB-lite"/>
    </source>
</evidence>
<name>A0A544QR49_9EURY</name>
<sequence>MTDGTTSGTAIDPHEERILETAAARPELTAAEIAEQTGHIVPTVRDTLTAHGDSIDAEEGQPTTGSKPIDSASFNATERAVLEAALREPQSTNREIAARVDTHVGLVRDIRETYEAVATLPDDESAGATADESAMEFDQELLSSAQEEILELVRADPSLTNAEIAERTGNRLPLVRDTIAAHGPEAPTRRRSGGPKPTDSASFNATEQAVLEAALRSPEATNKEIAARVDTHVGLVRDIRETYEEAATLPDGHDGERAATTADSDDADRDELSETQHAILEVAADSAERTYADIAEQTGARLPLVRDTLETYDPDDVIAGATSETAESTAELSESQQRIIEHAAANPTQTYAEIAAATDSRLPLVRDTLEAHGDTSA</sequence>
<dbReference type="RefSeq" id="WP_142442564.1">
    <property type="nucleotide sequence ID" value="NZ_SESI01000001.1"/>
</dbReference>
<evidence type="ECO:0000313" key="2">
    <source>
        <dbReference type="EMBL" id="TQQ81912.1"/>
    </source>
</evidence>
<gene>
    <name evidence="2" type="ORF">EWF95_02945</name>
</gene>
<proteinExistence type="predicted"/>
<accession>A0A544QR49</accession>
<feature type="region of interest" description="Disordered" evidence="1">
    <location>
        <begin position="54"/>
        <end position="73"/>
    </location>
</feature>
<organism evidence="2 3">
    <name type="scientific">Halonotius roseus</name>
    <dbReference type="NCBI Taxonomy" id="2511997"/>
    <lineage>
        <taxon>Archaea</taxon>
        <taxon>Methanobacteriati</taxon>
        <taxon>Methanobacteriota</taxon>
        <taxon>Stenosarchaea group</taxon>
        <taxon>Halobacteria</taxon>
        <taxon>Halobacteriales</taxon>
        <taxon>Haloferacaceae</taxon>
        <taxon>Halonotius</taxon>
    </lineage>
</organism>
<feature type="compositionally biased region" description="Polar residues" evidence="1">
    <location>
        <begin position="61"/>
        <end position="73"/>
    </location>
</feature>
<evidence type="ECO:0000313" key="3">
    <source>
        <dbReference type="Proteomes" id="UP000315385"/>
    </source>
</evidence>